<dbReference type="RefSeq" id="WP_380290263.1">
    <property type="nucleotide sequence ID" value="NZ_JBHULY010000013.1"/>
</dbReference>
<evidence type="ECO:0000256" key="1">
    <source>
        <dbReference type="SAM" id="Phobius"/>
    </source>
</evidence>
<feature type="transmembrane region" description="Helical" evidence="1">
    <location>
        <begin position="37"/>
        <end position="57"/>
    </location>
</feature>
<dbReference type="EMBL" id="JBHULY010000013">
    <property type="protein sequence ID" value="MFD2725866.1"/>
    <property type="molecule type" value="Genomic_DNA"/>
</dbReference>
<comment type="caution">
    <text evidence="2">The sequence shown here is derived from an EMBL/GenBank/DDBJ whole genome shotgun (WGS) entry which is preliminary data.</text>
</comment>
<name>A0ABW5TA20_9FLAO</name>
<protein>
    <submittedName>
        <fullName evidence="2">Uncharacterized protein</fullName>
    </submittedName>
</protein>
<dbReference type="Proteomes" id="UP001597476">
    <property type="component" value="Unassembled WGS sequence"/>
</dbReference>
<organism evidence="2 3">
    <name type="scientific">Hyunsoonleella rubra</name>
    <dbReference type="NCBI Taxonomy" id="1737062"/>
    <lineage>
        <taxon>Bacteria</taxon>
        <taxon>Pseudomonadati</taxon>
        <taxon>Bacteroidota</taxon>
        <taxon>Flavobacteriia</taxon>
        <taxon>Flavobacteriales</taxon>
        <taxon>Flavobacteriaceae</taxon>
    </lineage>
</organism>
<sequence length="249" mass="28152">MLKIILVIVGAILVTIGLVKLVDKFLPKKLKPVLILALWALIGLLAYNTFMSVYGPIKFNKLKEKRYQVVIDQLKDIRDAQLAHKQVTGKFAGDFNNLVKFIDTAKFTLTQRRDSSVVDEELTRRYGGVETFKDIVIIDTLGTKSVKDSIFKDSDRYKRMMNVPVGKPGSKFELKAGFIEQNDIRIPVFEALVKKEVVLHDQDKNLINVENEVISSVVGVQGDAIRIGSMEEAQTTGNWAKFYDTKEEQ</sequence>
<reference evidence="3" key="1">
    <citation type="journal article" date="2019" name="Int. J. Syst. Evol. Microbiol.">
        <title>The Global Catalogue of Microorganisms (GCM) 10K type strain sequencing project: providing services to taxonomists for standard genome sequencing and annotation.</title>
        <authorList>
            <consortium name="The Broad Institute Genomics Platform"/>
            <consortium name="The Broad Institute Genome Sequencing Center for Infectious Disease"/>
            <person name="Wu L."/>
            <person name="Ma J."/>
        </authorList>
    </citation>
    <scope>NUCLEOTIDE SEQUENCE [LARGE SCALE GENOMIC DNA]</scope>
    <source>
        <strain evidence="3">KCTC 42398</strain>
    </source>
</reference>
<proteinExistence type="predicted"/>
<evidence type="ECO:0000313" key="2">
    <source>
        <dbReference type="EMBL" id="MFD2725866.1"/>
    </source>
</evidence>
<evidence type="ECO:0000313" key="3">
    <source>
        <dbReference type="Proteomes" id="UP001597476"/>
    </source>
</evidence>
<keyword evidence="3" id="KW-1185">Reference proteome</keyword>
<accession>A0ABW5TA20</accession>
<gene>
    <name evidence="2" type="ORF">ACFSR8_06540</name>
</gene>
<keyword evidence="1" id="KW-0812">Transmembrane</keyword>
<keyword evidence="1" id="KW-1133">Transmembrane helix</keyword>
<keyword evidence="1" id="KW-0472">Membrane</keyword>